<evidence type="ECO:0000313" key="3">
    <source>
        <dbReference type="Proteomes" id="UP000828390"/>
    </source>
</evidence>
<evidence type="ECO:0000313" key="1">
    <source>
        <dbReference type="EMBL" id="KAH3720160.1"/>
    </source>
</evidence>
<dbReference type="AlphaFoldDB" id="A0A9D4CAA0"/>
<dbReference type="EMBL" id="JAIWYP010000013">
    <property type="protein sequence ID" value="KAH3720160.1"/>
    <property type="molecule type" value="Genomic_DNA"/>
</dbReference>
<reference evidence="1" key="1">
    <citation type="journal article" date="2019" name="bioRxiv">
        <title>The Genome of the Zebra Mussel, Dreissena polymorpha: A Resource for Invasive Species Research.</title>
        <authorList>
            <person name="McCartney M.A."/>
            <person name="Auch B."/>
            <person name="Kono T."/>
            <person name="Mallez S."/>
            <person name="Zhang Y."/>
            <person name="Obille A."/>
            <person name="Becker A."/>
            <person name="Abrahante J.E."/>
            <person name="Garbe J."/>
            <person name="Badalamenti J.P."/>
            <person name="Herman A."/>
            <person name="Mangelson H."/>
            <person name="Liachko I."/>
            <person name="Sullivan S."/>
            <person name="Sone E.D."/>
            <person name="Koren S."/>
            <person name="Silverstein K.A.T."/>
            <person name="Beckman K.B."/>
            <person name="Gohl D.M."/>
        </authorList>
    </citation>
    <scope>NUCLEOTIDE SEQUENCE</scope>
    <source>
        <strain evidence="1">Duluth1</strain>
        <tissue evidence="1">Whole animal</tissue>
    </source>
</reference>
<proteinExistence type="predicted"/>
<sequence length="61" mass="7242">MEKSLRLLQDGKEKMGPWQNKEKTIKEKIGLHITSDEDNYFKTTIKTTFLDMLTENIKNRL</sequence>
<name>A0A9D4CAA0_DREPO</name>
<dbReference type="Proteomes" id="UP000828390">
    <property type="component" value="Unassembled WGS sequence"/>
</dbReference>
<comment type="caution">
    <text evidence="1">The sequence shown here is derived from an EMBL/GenBank/DDBJ whole genome shotgun (WGS) entry which is preliminary data.</text>
</comment>
<accession>A0A9D4CAA0</accession>
<reference evidence="1" key="2">
    <citation type="submission" date="2020-11" db="EMBL/GenBank/DDBJ databases">
        <authorList>
            <person name="McCartney M.A."/>
            <person name="Auch B."/>
            <person name="Kono T."/>
            <person name="Mallez S."/>
            <person name="Becker A."/>
            <person name="Gohl D.M."/>
            <person name="Silverstein K.A.T."/>
            <person name="Koren S."/>
            <person name="Bechman K.B."/>
            <person name="Herman A."/>
            <person name="Abrahante J.E."/>
            <person name="Garbe J."/>
        </authorList>
    </citation>
    <scope>NUCLEOTIDE SEQUENCE</scope>
    <source>
        <strain evidence="1">Duluth1</strain>
        <tissue evidence="1">Whole animal</tissue>
    </source>
</reference>
<evidence type="ECO:0000313" key="2">
    <source>
        <dbReference type="EMBL" id="KAH3720192.1"/>
    </source>
</evidence>
<protein>
    <submittedName>
        <fullName evidence="1">Uncharacterized protein</fullName>
    </submittedName>
</protein>
<gene>
    <name evidence="1" type="ORF">DPMN_063054</name>
    <name evidence="2" type="ORF">DPMN_063087</name>
</gene>
<keyword evidence="3" id="KW-1185">Reference proteome</keyword>
<organism evidence="1 3">
    <name type="scientific">Dreissena polymorpha</name>
    <name type="common">Zebra mussel</name>
    <name type="synonym">Mytilus polymorpha</name>
    <dbReference type="NCBI Taxonomy" id="45954"/>
    <lineage>
        <taxon>Eukaryota</taxon>
        <taxon>Metazoa</taxon>
        <taxon>Spiralia</taxon>
        <taxon>Lophotrochozoa</taxon>
        <taxon>Mollusca</taxon>
        <taxon>Bivalvia</taxon>
        <taxon>Autobranchia</taxon>
        <taxon>Heteroconchia</taxon>
        <taxon>Euheterodonta</taxon>
        <taxon>Imparidentia</taxon>
        <taxon>Neoheterodontei</taxon>
        <taxon>Myida</taxon>
        <taxon>Dreissenoidea</taxon>
        <taxon>Dreissenidae</taxon>
        <taxon>Dreissena</taxon>
    </lineage>
</organism>
<dbReference type="EMBL" id="JAIWYP010000013">
    <property type="protein sequence ID" value="KAH3720192.1"/>
    <property type="molecule type" value="Genomic_DNA"/>
</dbReference>